<dbReference type="Gene3D" id="2.60.40.1520">
    <property type="entry name" value="Hemocyanin, C-terminal domain"/>
    <property type="match status" value="1"/>
</dbReference>
<dbReference type="FunFam" id="1.20.1370.10:FF:000003">
    <property type="entry name" value="Larval serum protein 1 gamma"/>
    <property type="match status" value="1"/>
</dbReference>
<dbReference type="PANTHER" id="PTHR11511">
    <property type="entry name" value="LARVAL STORAGE PROTEIN/PHENOLOXIDASE"/>
    <property type="match status" value="1"/>
</dbReference>
<evidence type="ECO:0000256" key="3">
    <source>
        <dbReference type="ARBA" id="ARBA00022729"/>
    </source>
</evidence>
<evidence type="ECO:0000256" key="1">
    <source>
        <dbReference type="ARBA" id="ARBA00004239"/>
    </source>
</evidence>
<dbReference type="GO" id="GO:0005616">
    <property type="term" value="C:larval serum protein complex"/>
    <property type="evidence" value="ECO:0007669"/>
    <property type="project" value="UniProtKB-ARBA"/>
</dbReference>
<dbReference type="PRINTS" id="PR00187">
    <property type="entry name" value="HAEMOCYANIN"/>
</dbReference>
<protein>
    <submittedName>
        <fullName evidence="10">Larval serum protein 1 beta chain</fullName>
    </submittedName>
</protein>
<dbReference type="GO" id="GO:0097009">
    <property type="term" value="P:energy homeostasis"/>
    <property type="evidence" value="ECO:0007669"/>
    <property type="project" value="UniProtKB-ARBA"/>
</dbReference>
<evidence type="ECO:0000313" key="11">
    <source>
        <dbReference type="Proteomes" id="UP000037069"/>
    </source>
</evidence>
<proteinExistence type="inferred from homology"/>
<evidence type="ECO:0000259" key="9">
    <source>
        <dbReference type="Pfam" id="PF03723"/>
    </source>
</evidence>
<keyword evidence="11" id="KW-1185">Reference proteome</keyword>
<comment type="similarity">
    <text evidence="5">Belongs to the hemocyanin family.</text>
</comment>
<evidence type="ECO:0000256" key="2">
    <source>
        <dbReference type="ARBA" id="ARBA00022525"/>
    </source>
</evidence>
<dbReference type="AlphaFoldDB" id="A0A0L0CA19"/>
<keyword evidence="3 6" id="KW-0732">Signal</keyword>
<evidence type="ECO:0000313" key="10">
    <source>
        <dbReference type="EMBL" id="KNC29060.1"/>
    </source>
</evidence>
<dbReference type="InterPro" id="IPR036697">
    <property type="entry name" value="Hemocyanin_N_sf"/>
</dbReference>
<dbReference type="Gene3D" id="1.20.1370.10">
    <property type="entry name" value="Hemocyanin, N-terminal domain"/>
    <property type="match status" value="1"/>
</dbReference>
<dbReference type="InterPro" id="IPR005203">
    <property type="entry name" value="Hemocyanin_C"/>
</dbReference>
<dbReference type="PROSITE" id="PS00210">
    <property type="entry name" value="HEMOCYANIN_2"/>
    <property type="match status" value="1"/>
</dbReference>
<organism evidence="10 11">
    <name type="scientific">Lucilia cuprina</name>
    <name type="common">Green bottle fly</name>
    <name type="synonym">Australian sheep blowfly</name>
    <dbReference type="NCBI Taxonomy" id="7375"/>
    <lineage>
        <taxon>Eukaryota</taxon>
        <taxon>Metazoa</taxon>
        <taxon>Ecdysozoa</taxon>
        <taxon>Arthropoda</taxon>
        <taxon>Hexapoda</taxon>
        <taxon>Insecta</taxon>
        <taxon>Pterygota</taxon>
        <taxon>Neoptera</taxon>
        <taxon>Endopterygota</taxon>
        <taxon>Diptera</taxon>
        <taxon>Brachycera</taxon>
        <taxon>Muscomorpha</taxon>
        <taxon>Oestroidea</taxon>
        <taxon>Calliphoridae</taxon>
        <taxon>Luciliinae</taxon>
        <taxon>Lucilia</taxon>
    </lineage>
</organism>
<name>A0A0L0CA19_LUCCU</name>
<dbReference type="Proteomes" id="UP000037069">
    <property type="component" value="Unassembled WGS sequence"/>
</dbReference>
<dbReference type="Gene3D" id="1.10.1280.10">
    <property type="entry name" value="Di-copper center containing domain from catechol oxidase"/>
    <property type="match status" value="1"/>
</dbReference>
<gene>
    <name evidence="10" type="ORF">FF38_00696</name>
</gene>
<reference evidence="10 11" key="1">
    <citation type="journal article" date="2015" name="Nat. Commun.">
        <title>Lucilia cuprina genome unlocks parasitic fly biology to underpin future interventions.</title>
        <authorList>
            <person name="Anstead C.A."/>
            <person name="Korhonen P.K."/>
            <person name="Young N.D."/>
            <person name="Hall R.S."/>
            <person name="Jex A.R."/>
            <person name="Murali S.C."/>
            <person name="Hughes D.S."/>
            <person name="Lee S.F."/>
            <person name="Perry T."/>
            <person name="Stroehlein A.J."/>
            <person name="Ansell B.R."/>
            <person name="Breugelmans B."/>
            <person name="Hofmann A."/>
            <person name="Qu J."/>
            <person name="Dugan S."/>
            <person name="Lee S.L."/>
            <person name="Chao H."/>
            <person name="Dinh H."/>
            <person name="Han Y."/>
            <person name="Doddapaneni H.V."/>
            <person name="Worley K.C."/>
            <person name="Muzny D.M."/>
            <person name="Ioannidis P."/>
            <person name="Waterhouse R.M."/>
            <person name="Zdobnov E.M."/>
            <person name="James P.J."/>
            <person name="Bagnall N.H."/>
            <person name="Kotze A.C."/>
            <person name="Gibbs R.A."/>
            <person name="Richards S."/>
            <person name="Batterham P."/>
            <person name="Gasser R.B."/>
        </authorList>
    </citation>
    <scope>NUCLEOTIDE SEQUENCE [LARGE SCALE GENOMIC DNA]</scope>
    <source>
        <strain evidence="10 11">LS</strain>
        <tissue evidence="10">Full body</tissue>
    </source>
</reference>
<comment type="subcellular location">
    <subcellularLocation>
        <location evidence="1">Secreted</location>
        <location evidence="1">Extracellular space</location>
    </subcellularLocation>
</comment>
<dbReference type="SUPFAM" id="SSF48050">
    <property type="entry name" value="Hemocyanin, N-terminal domain"/>
    <property type="match status" value="1"/>
</dbReference>
<dbReference type="InterPro" id="IPR000896">
    <property type="entry name" value="Hemocyanin/hexamerin_mid_dom"/>
</dbReference>
<evidence type="ECO:0000256" key="5">
    <source>
        <dbReference type="ARBA" id="ARBA00038082"/>
    </source>
</evidence>
<dbReference type="STRING" id="7375.A0A0L0CA19"/>
<feature type="signal peptide" evidence="6">
    <location>
        <begin position="1"/>
        <end position="16"/>
    </location>
</feature>
<keyword evidence="4" id="KW-0758">Storage protein</keyword>
<evidence type="ECO:0000256" key="6">
    <source>
        <dbReference type="SAM" id="SignalP"/>
    </source>
</evidence>
<feature type="domain" description="Hemocyanin N-terminal" evidence="8">
    <location>
        <begin position="32"/>
        <end position="153"/>
    </location>
</feature>
<dbReference type="InterPro" id="IPR013788">
    <property type="entry name" value="Hemocyanin/hexamerin"/>
</dbReference>
<dbReference type="EMBL" id="JRES01000704">
    <property type="protein sequence ID" value="KNC29060.1"/>
    <property type="molecule type" value="Genomic_DNA"/>
</dbReference>
<dbReference type="Pfam" id="PF03723">
    <property type="entry name" value="Hemocyanin_C"/>
    <property type="match status" value="1"/>
</dbReference>
<dbReference type="SUPFAM" id="SSF48056">
    <property type="entry name" value="Di-copper centre-containing domain"/>
    <property type="match status" value="1"/>
</dbReference>
<dbReference type="InterPro" id="IPR008922">
    <property type="entry name" value="Di-copper_centre_dom_sf"/>
</dbReference>
<dbReference type="FunFam" id="2.60.40.1520:FF:000002">
    <property type="entry name" value="Larval serum protein 2"/>
    <property type="match status" value="1"/>
</dbReference>
<dbReference type="OMA" id="SMDKMFY"/>
<keyword evidence="2" id="KW-0964">Secreted</keyword>
<sequence length="782" mass="95856">MKITIALLACIGLVAATSFHSTHEVKVADKDFLEKQKFLFEIVYRVEDPLMFEEYIKLGDKFIVDKSYYSHYDFYMEKFWESYKMGALLPKGEFFGALVKTHHKQAWGLFNFFYYAKDWETFLHNVCWARMHVNEGMFVYALTLAVIHRDDFHGLILPSIYEIFPQYFFNSKFIFEAEKFDYDVWSKYIMYEKELYDVYYKNPKYFKHGDYVYMKDWKMWQWWKLMGLGQHWYAEEKYMLRENIYEFNQDPKWNLMLQDLKLWYMPVDYTRDIEFYNEESSLSYFTEDLGWNAYWYYLNMDYAFFLDGKTFGLNKDRRGEYWMYNVQQLISRYYMERLSHGFGEIPEFFWFHEIEYGYDPQLINYNGVGFSYRKNYWDVQTYTNLDMFNKVYGMFKRIYEVIDLGYYKMVDGTIVDLRKPESIEYLGSLLQGNIDTFDKYFFSYWYMLSHMYFSEVDYHDYEVYPNVLLNFETMLRDPMFYMFHSKIANAFFHFKYYLEPYTKEQLMFPGVYIKDVYVTDLVTYFDLVDFDVTNLLNDEMHFVDGKFVWDKSLMARQMRLNHKPFTFEFTIESDKVQKAVIRTFIGPKYDEFGRVLPLTENRENFFELDNFVYELTAGKNFFKRSSNDFYWTTKDRTTYTELYHYVMLAFDGKYEFPLDISEPHCGFPDRLILPRGWEKGMPMQMFFMVTPYDAAHEQFSTFDYTYSCGIGSGARYVDNKPLYYPFDRVIDEYEFFVPNMFFKDVKIFHHDTFETYMEHDYKNYGSFDYTFYENYYTKYFKN</sequence>
<dbReference type="OrthoDB" id="6371642at2759"/>
<evidence type="ECO:0000256" key="4">
    <source>
        <dbReference type="ARBA" id="ARBA00022761"/>
    </source>
</evidence>
<accession>A0A0L0CA19</accession>
<dbReference type="Pfam" id="PF03722">
    <property type="entry name" value="Hemocyanin_N"/>
    <property type="match status" value="1"/>
</dbReference>
<dbReference type="InterPro" id="IPR037020">
    <property type="entry name" value="Hemocyanin_C_sf"/>
</dbReference>
<evidence type="ECO:0000259" key="7">
    <source>
        <dbReference type="Pfam" id="PF00372"/>
    </source>
</evidence>
<dbReference type="GO" id="GO:0045735">
    <property type="term" value="F:nutrient reservoir activity"/>
    <property type="evidence" value="ECO:0007669"/>
    <property type="project" value="UniProtKB-KW"/>
</dbReference>
<feature type="domain" description="Hemocyanin middle" evidence="7">
    <location>
        <begin position="160"/>
        <end position="491"/>
    </location>
</feature>
<dbReference type="Pfam" id="PF00372">
    <property type="entry name" value="Hemocyanin_M"/>
    <property type="match status" value="1"/>
</dbReference>
<feature type="domain" description="Hemocyanin C-terminal" evidence="9">
    <location>
        <begin position="500"/>
        <end position="749"/>
    </location>
</feature>
<comment type="caution">
    <text evidence="10">The sequence shown here is derived from an EMBL/GenBank/DDBJ whole genome shotgun (WGS) entry which is preliminary data.</text>
</comment>
<evidence type="ECO:0000259" key="8">
    <source>
        <dbReference type="Pfam" id="PF03722"/>
    </source>
</evidence>
<feature type="chain" id="PRO_5005536030" evidence="6">
    <location>
        <begin position="17"/>
        <end position="782"/>
    </location>
</feature>
<dbReference type="SUPFAM" id="SSF81296">
    <property type="entry name" value="E set domains"/>
    <property type="match status" value="1"/>
</dbReference>
<dbReference type="InterPro" id="IPR014756">
    <property type="entry name" value="Ig_E-set"/>
</dbReference>
<dbReference type="PANTHER" id="PTHR11511:SF5">
    <property type="entry name" value="FAT-BODY PROTEIN 1-RELATED"/>
    <property type="match status" value="1"/>
</dbReference>
<dbReference type="InterPro" id="IPR005204">
    <property type="entry name" value="Hemocyanin_N"/>
</dbReference>